<organism evidence="3 4">
    <name type="scientific">Artemisia annua</name>
    <name type="common">Sweet wormwood</name>
    <dbReference type="NCBI Taxonomy" id="35608"/>
    <lineage>
        <taxon>Eukaryota</taxon>
        <taxon>Viridiplantae</taxon>
        <taxon>Streptophyta</taxon>
        <taxon>Embryophyta</taxon>
        <taxon>Tracheophyta</taxon>
        <taxon>Spermatophyta</taxon>
        <taxon>Magnoliopsida</taxon>
        <taxon>eudicotyledons</taxon>
        <taxon>Gunneridae</taxon>
        <taxon>Pentapetalae</taxon>
        <taxon>asterids</taxon>
        <taxon>campanulids</taxon>
        <taxon>Asterales</taxon>
        <taxon>Asteraceae</taxon>
        <taxon>Asteroideae</taxon>
        <taxon>Anthemideae</taxon>
        <taxon>Artemisiinae</taxon>
        <taxon>Artemisia</taxon>
    </lineage>
</organism>
<dbReference type="InterPro" id="IPR002885">
    <property type="entry name" value="PPR_rpt"/>
</dbReference>
<gene>
    <name evidence="3" type="ORF">CTI12_AA076540</name>
</gene>
<comment type="caution">
    <text evidence="3">The sequence shown here is derived from an EMBL/GenBank/DDBJ whole genome shotgun (WGS) entry which is preliminary data.</text>
</comment>
<dbReference type="GO" id="GO:0003723">
    <property type="term" value="F:RNA binding"/>
    <property type="evidence" value="ECO:0007669"/>
    <property type="project" value="InterPro"/>
</dbReference>
<evidence type="ECO:0000256" key="2">
    <source>
        <dbReference type="PROSITE-ProRule" id="PRU00708"/>
    </source>
</evidence>
<dbReference type="Proteomes" id="UP000245207">
    <property type="component" value="Unassembled WGS sequence"/>
</dbReference>
<dbReference type="Gene3D" id="1.25.40.10">
    <property type="entry name" value="Tetratricopeptide repeat domain"/>
    <property type="match status" value="6"/>
</dbReference>
<feature type="repeat" description="PPR" evidence="2">
    <location>
        <begin position="337"/>
        <end position="367"/>
    </location>
</feature>
<dbReference type="SUPFAM" id="SSF48452">
    <property type="entry name" value="TPR-like"/>
    <property type="match status" value="1"/>
</dbReference>
<dbReference type="OrthoDB" id="185373at2759"/>
<dbReference type="Pfam" id="PF01535">
    <property type="entry name" value="PPR"/>
    <property type="match status" value="5"/>
</dbReference>
<dbReference type="PROSITE" id="PS51375">
    <property type="entry name" value="PPR"/>
    <property type="match status" value="9"/>
</dbReference>
<dbReference type="NCBIfam" id="TIGR00756">
    <property type="entry name" value="PPR"/>
    <property type="match status" value="10"/>
</dbReference>
<dbReference type="FunFam" id="1.25.40.10:FF:000090">
    <property type="entry name" value="Pentatricopeptide repeat-containing protein, chloroplastic"/>
    <property type="match status" value="1"/>
</dbReference>
<dbReference type="FunFam" id="1.25.40.10:FF:000688">
    <property type="entry name" value="Pentatricopeptide repeat-containing protein"/>
    <property type="match status" value="1"/>
</dbReference>
<feature type="repeat" description="PPR" evidence="2">
    <location>
        <begin position="203"/>
        <end position="237"/>
    </location>
</feature>
<dbReference type="InterPro" id="IPR046848">
    <property type="entry name" value="E_motif"/>
</dbReference>
<feature type="repeat" description="PPR" evidence="2">
    <location>
        <begin position="571"/>
        <end position="605"/>
    </location>
</feature>
<evidence type="ECO:0000256" key="1">
    <source>
        <dbReference type="ARBA" id="ARBA00022737"/>
    </source>
</evidence>
<dbReference type="EMBL" id="PKPP01000431">
    <property type="protein sequence ID" value="PWA92854.1"/>
    <property type="molecule type" value="Genomic_DNA"/>
</dbReference>
<sequence>MEQKTSSQLANLLQTCINTKSHKTGQTIHAHMIRTLHFTDTFLSNRLIELYHICSHLKTAHQVFDKMPHKNIFSYHAILSAYCKRGNVDDAERLFNAMPERNAVSWNTMISAFVKNGLERKGLRLFYEMNREGFLGSSFTLASVFSACGAVNEVKCGWVCHGLGIKAGLDRNVYVGNGLLGMYAKCGCVKDAVKAFEDLEEVNEVSYTALMGALGGSEHVDEAFSMFGLMRRSGVKIDAVSLSSILGVCARNSVNGKQLHGLTIRLGFDNDLHLSNSLLDMYAKDGDMESAEMIFNNLPEISVVSWNVMIGGYGQKLQIKKAIECMKKMQSLRFEPDEVTYINMLTACLKSGDIEAAREIFDKMAYPSLNSWNALLSGYSQIGKHKEAVRIFRDMQFYNVRGDRTTFAVVSSSCASMGLLEGGRQVHAASVKNYVYDDVFVASGLIGMYAKCNKIELAKCVFDRIKEQDDIVCWNTMISGLSMNNLDNKAFMLFKNLLESNILPTQFTYATVISCCAKLSSISQGRQIHARTLKDEIVNDVVVGSALIDMYSKCGDVDEARSFFDTMPVKNTVTWNEMIHGYAQNGRGEEGVSLYEEMINKSGEQPDAITFIAVLTACSHSGLIDHGIKIFNSMLEEHGVEPISDHYTCMIDALGRAGRFHEIEVILEKMPFVDDSILWEVLLSSCRLHSNVSLARKAAEELIRINPRNSAPYVLLANMYSSLGRWDDVRYIRELMIKSQAVKDPGYSWLEHKDGIHEFNIDDNIKILDKYKAPIDEGHCLSG</sequence>
<evidence type="ECO:0000313" key="3">
    <source>
        <dbReference type="EMBL" id="PWA92854.1"/>
    </source>
</evidence>
<name>A0A2U1Q498_ARTAN</name>
<proteinExistence type="predicted"/>
<evidence type="ECO:0008006" key="5">
    <source>
        <dbReference type="Google" id="ProtNLM"/>
    </source>
</evidence>
<accession>A0A2U1Q498</accession>
<feature type="repeat" description="PPR" evidence="2">
    <location>
        <begin position="607"/>
        <end position="642"/>
    </location>
</feature>
<keyword evidence="4" id="KW-1185">Reference proteome</keyword>
<dbReference type="Pfam" id="PF13041">
    <property type="entry name" value="PPR_2"/>
    <property type="match status" value="5"/>
</dbReference>
<evidence type="ECO:0000313" key="4">
    <source>
        <dbReference type="Proteomes" id="UP000245207"/>
    </source>
</evidence>
<feature type="repeat" description="PPR" evidence="2">
    <location>
        <begin position="540"/>
        <end position="570"/>
    </location>
</feature>
<dbReference type="InterPro" id="IPR011990">
    <property type="entry name" value="TPR-like_helical_dom_sf"/>
</dbReference>
<dbReference type="Pfam" id="PF20431">
    <property type="entry name" value="E_motif"/>
    <property type="match status" value="1"/>
</dbReference>
<reference evidence="3 4" key="1">
    <citation type="journal article" date="2018" name="Mol. Plant">
        <title>The genome of Artemisia annua provides insight into the evolution of Asteraceae family and artemisinin biosynthesis.</title>
        <authorList>
            <person name="Shen Q."/>
            <person name="Zhang L."/>
            <person name="Liao Z."/>
            <person name="Wang S."/>
            <person name="Yan T."/>
            <person name="Shi P."/>
            <person name="Liu M."/>
            <person name="Fu X."/>
            <person name="Pan Q."/>
            <person name="Wang Y."/>
            <person name="Lv Z."/>
            <person name="Lu X."/>
            <person name="Zhang F."/>
            <person name="Jiang W."/>
            <person name="Ma Y."/>
            <person name="Chen M."/>
            <person name="Hao X."/>
            <person name="Li L."/>
            <person name="Tang Y."/>
            <person name="Lv G."/>
            <person name="Zhou Y."/>
            <person name="Sun X."/>
            <person name="Brodelius P.E."/>
            <person name="Rose J.K.C."/>
            <person name="Tang K."/>
        </authorList>
    </citation>
    <scope>NUCLEOTIDE SEQUENCE [LARGE SCALE GENOMIC DNA]</scope>
    <source>
        <strain evidence="4">cv. Huhao1</strain>
        <tissue evidence="3">Leaf</tissue>
    </source>
</reference>
<dbReference type="Pfam" id="PF12854">
    <property type="entry name" value="PPR_1"/>
    <property type="match status" value="1"/>
</dbReference>
<protein>
    <recommendedName>
        <fullName evidence="5">Pentatricopeptide repeat-containing protein</fullName>
    </recommendedName>
</protein>
<dbReference type="AlphaFoldDB" id="A0A2U1Q498"/>
<dbReference type="FunFam" id="1.25.40.10:FF:000442">
    <property type="entry name" value="Pentatricopeptide repeat-containing protein At3g49710"/>
    <property type="match status" value="1"/>
</dbReference>
<feature type="repeat" description="PPR" evidence="2">
    <location>
        <begin position="71"/>
        <end position="105"/>
    </location>
</feature>
<dbReference type="InterPro" id="IPR046960">
    <property type="entry name" value="PPR_At4g14850-like_plant"/>
</dbReference>
<feature type="repeat" description="PPR" evidence="2">
    <location>
        <begin position="368"/>
        <end position="402"/>
    </location>
</feature>
<feature type="repeat" description="PPR" evidence="2">
    <location>
        <begin position="470"/>
        <end position="504"/>
    </location>
</feature>
<dbReference type="GO" id="GO:0009451">
    <property type="term" value="P:RNA modification"/>
    <property type="evidence" value="ECO:0007669"/>
    <property type="project" value="InterPro"/>
</dbReference>
<keyword evidence="1" id="KW-0677">Repeat</keyword>
<feature type="repeat" description="PPR" evidence="2">
    <location>
        <begin position="302"/>
        <end position="336"/>
    </location>
</feature>
<dbReference type="PANTHER" id="PTHR47926:SF343">
    <property type="entry name" value="PENTACOTRIPEPTIDE-REPEAT REGION OF PRORP DOMAIN-CONTAINING PROTEIN"/>
    <property type="match status" value="1"/>
</dbReference>
<dbReference type="PANTHER" id="PTHR47926">
    <property type="entry name" value="PENTATRICOPEPTIDE REPEAT-CONTAINING PROTEIN"/>
    <property type="match status" value="1"/>
</dbReference>